<organism evidence="7 8">
    <name type="scientific">Salinicola rhizosphaerae</name>
    <dbReference type="NCBI Taxonomy" id="1443141"/>
    <lineage>
        <taxon>Bacteria</taxon>
        <taxon>Pseudomonadati</taxon>
        <taxon>Pseudomonadota</taxon>
        <taxon>Gammaproteobacteria</taxon>
        <taxon>Oceanospirillales</taxon>
        <taxon>Halomonadaceae</taxon>
        <taxon>Salinicola</taxon>
    </lineage>
</organism>
<feature type="domain" description="HTH lysR-type" evidence="6">
    <location>
        <begin position="2"/>
        <end position="59"/>
    </location>
</feature>
<evidence type="ECO:0000256" key="1">
    <source>
        <dbReference type="ARBA" id="ARBA00009437"/>
    </source>
</evidence>
<gene>
    <name evidence="7" type="ORF">GCM10009038_24790</name>
</gene>
<dbReference type="Pfam" id="PF00126">
    <property type="entry name" value="HTH_1"/>
    <property type="match status" value="1"/>
</dbReference>
<reference evidence="8" key="1">
    <citation type="journal article" date="2019" name="Int. J. Syst. Evol. Microbiol.">
        <title>The Global Catalogue of Microorganisms (GCM) 10K type strain sequencing project: providing services to taxonomists for standard genome sequencing and annotation.</title>
        <authorList>
            <consortium name="The Broad Institute Genomics Platform"/>
            <consortium name="The Broad Institute Genome Sequencing Center for Infectious Disease"/>
            <person name="Wu L."/>
            <person name="Ma J."/>
        </authorList>
    </citation>
    <scope>NUCLEOTIDE SEQUENCE [LARGE SCALE GENOMIC DNA]</scope>
    <source>
        <strain evidence="8">KCTC 32998</strain>
    </source>
</reference>
<dbReference type="PROSITE" id="PS50931">
    <property type="entry name" value="HTH_LYSR"/>
    <property type="match status" value="1"/>
</dbReference>
<dbReference type="PRINTS" id="PR00039">
    <property type="entry name" value="HTHLYSR"/>
</dbReference>
<keyword evidence="2" id="KW-0805">Transcription regulation</keyword>
<dbReference type="InterPro" id="IPR036388">
    <property type="entry name" value="WH-like_DNA-bd_sf"/>
</dbReference>
<dbReference type="Gene3D" id="1.10.10.10">
    <property type="entry name" value="Winged helix-like DNA-binding domain superfamily/Winged helix DNA-binding domain"/>
    <property type="match status" value="1"/>
</dbReference>
<evidence type="ECO:0000259" key="6">
    <source>
        <dbReference type="PROSITE" id="PS50931"/>
    </source>
</evidence>
<feature type="region of interest" description="Disordered" evidence="5">
    <location>
        <begin position="300"/>
        <end position="323"/>
    </location>
</feature>
<proteinExistence type="inferred from homology"/>
<keyword evidence="4" id="KW-0804">Transcription</keyword>
<accession>A0ABQ3E6A0</accession>
<protein>
    <submittedName>
        <fullName evidence="7">Transcriptional regulator</fullName>
    </submittedName>
</protein>
<dbReference type="InterPro" id="IPR000847">
    <property type="entry name" value="LysR_HTH_N"/>
</dbReference>
<evidence type="ECO:0000313" key="7">
    <source>
        <dbReference type="EMBL" id="GHB24751.1"/>
    </source>
</evidence>
<dbReference type="PANTHER" id="PTHR30126:SF77">
    <property type="entry name" value="TRANSCRIPTIONAL REGULATORY PROTEIN"/>
    <property type="match status" value="1"/>
</dbReference>
<dbReference type="RefSeq" id="WP_189445020.1">
    <property type="nucleotide sequence ID" value="NZ_BMZI01000005.1"/>
</dbReference>
<dbReference type="Proteomes" id="UP000646745">
    <property type="component" value="Unassembled WGS sequence"/>
</dbReference>
<dbReference type="PANTHER" id="PTHR30126">
    <property type="entry name" value="HTH-TYPE TRANSCRIPTIONAL REGULATOR"/>
    <property type="match status" value="1"/>
</dbReference>
<name>A0ABQ3E6A0_9GAMM</name>
<evidence type="ECO:0000256" key="4">
    <source>
        <dbReference type="ARBA" id="ARBA00023163"/>
    </source>
</evidence>
<evidence type="ECO:0000256" key="3">
    <source>
        <dbReference type="ARBA" id="ARBA00023125"/>
    </source>
</evidence>
<dbReference type="InterPro" id="IPR036390">
    <property type="entry name" value="WH_DNA-bd_sf"/>
</dbReference>
<keyword evidence="8" id="KW-1185">Reference proteome</keyword>
<evidence type="ECO:0000313" key="8">
    <source>
        <dbReference type="Proteomes" id="UP000646745"/>
    </source>
</evidence>
<dbReference type="Gene3D" id="3.40.190.10">
    <property type="entry name" value="Periplasmic binding protein-like II"/>
    <property type="match status" value="2"/>
</dbReference>
<dbReference type="EMBL" id="BMZI01000005">
    <property type="protein sequence ID" value="GHB24751.1"/>
    <property type="molecule type" value="Genomic_DNA"/>
</dbReference>
<dbReference type="Pfam" id="PF03466">
    <property type="entry name" value="LysR_substrate"/>
    <property type="match status" value="1"/>
</dbReference>
<dbReference type="SUPFAM" id="SSF46785">
    <property type="entry name" value="Winged helix' DNA-binding domain"/>
    <property type="match status" value="1"/>
</dbReference>
<comment type="caution">
    <text evidence="7">The sequence shown here is derived from an EMBL/GenBank/DDBJ whole genome shotgun (WGS) entry which is preliminary data.</text>
</comment>
<keyword evidence="3" id="KW-0238">DNA-binding</keyword>
<dbReference type="CDD" id="cd05466">
    <property type="entry name" value="PBP2_LTTR_substrate"/>
    <property type="match status" value="1"/>
</dbReference>
<evidence type="ECO:0000256" key="2">
    <source>
        <dbReference type="ARBA" id="ARBA00023015"/>
    </source>
</evidence>
<dbReference type="SUPFAM" id="SSF53850">
    <property type="entry name" value="Periplasmic binding protein-like II"/>
    <property type="match status" value="1"/>
</dbReference>
<comment type="similarity">
    <text evidence="1">Belongs to the LysR transcriptional regulatory family.</text>
</comment>
<sequence length="323" mass="36323">MFDFKELEAFVWIVRLGSFRKVAARLHLTQPSISDRITRLEATVGESLLDRSARPVQPTLRGREFYVHAERLLDNREEALRLFQNQEDFSGSLRLGVIETIAHSWFSTFLTRLAERHPQLTIELTVDISPFLQQRLADNDLDMIFAMDGVAPGLSVEQLPLATYEMGLFVAPQHVETLHHGGASALSRFPFVSFSKQARPYMELVTYLAEQGIDDPKIHSVSTLMTIARMSVDGIGIGSLPVSTVADACERGELVRLDLPTPLPAMYYDAIWRTSNYPSFCRSLTQLAQECAARYAQHHEAQQGVSDSQARSVKVWPDTSDKN</sequence>
<dbReference type="InterPro" id="IPR005119">
    <property type="entry name" value="LysR_subst-bd"/>
</dbReference>
<evidence type="ECO:0000256" key="5">
    <source>
        <dbReference type="SAM" id="MobiDB-lite"/>
    </source>
</evidence>